<reference evidence="1 2" key="1">
    <citation type="submission" date="2020-09" db="EMBL/GenBank/DDBJ databases">
        <title>Genome sequences of Mycetohabitans spp.</title>
        <authorList>
            <person name="Carter M.E."/>
            <person name="Carpenter S.C.D."/>
            <person name="Bogdanove A.J."/>
        </authorList>
    </citation>
    <scope>NUCLEOTIDE SEQUENCE [LARGE SCALE GENOMIC DNA]</scope>
    <source>
        <strain evidence="1 2">B12</strain>
    </source>
</reference>
<evidence type="ECO:0000313" key="1">
    <source>
        <dbReference type="EMBL" id="WXK40090.1"/>
    </source>
</evidence>
<gene>
    <name evidence="1" type="ORF">IHE29_12775</name>
</gene>
<name>A0ABZ2PY88_9BURK</name>
<evidence type="ECO:0008006" key="3">
    <source>
        <dbReference type="Google" id="ProtNLM"/>
    </source>
</evidence>
<proteinExistence type="predicted"/>
<dbReference type="RefSeq" id="WP_338910944.1">
    <property type="nucleotide sequence ID" value="NZ_CP062176.1"/>
</dbReference>
<protein>
    <recommendedName>
        <fullName evidence="3">Hemolysin</fullName>
    </recommendedName>
</protein>
<dbReference type="Proteomes" id="UP001493153">
    <property type="component" value="Chromosome"/>
</dbReference>
<dbReference type="EMBL" id="CP062176">
    <property type="protein sequence ID" value="WXK40090.1"/>
    <property type="molecule type" value="Genomic_DNA"/>
</dbReference>
<sequence length="454" mass="47202">MSTLLANKLDEVSRQIADQKPTGNADLDKALGNIVANAMSTVAGGVVGGAQGAQAAYNVDRFNRQLHLEERQRIRELAGKDEIKEARLAAAACATVKCYAEYPEDSAAYQHFKQIAEFGASDALADERQILSQQDGLFGYTTSGLFSDANIDAAKQWNNTYQFTSRGAGAAQATLGAMGVAGAVASAPITCTTGLGCVANAFVAGTSADVLIAGAKQTVSGQPESTYLNQALTGLGLSPGAASLLEAGSGLGSAVTAGAVANAITDRAAALNKLGTASYKEFVTDGVKVPPEMMQSPQAQALIREIRIGNPGMSEERVTEIAQRYMRSGANLPQMGTAAPGATLVKVVPKGDSISPYSGYWMSLEQARAITTMTPEQAGRVLGLPAAQAANMMSKGVDYYVITPKAGVAPNVFVSEVAGTLQGMVTMPGGAQQVIVPNRGQWIEPFKINPFTLR</sequence>
<keyword evidence="2" id="KW-1185">Reference proteome</keyword>
<evidence type="ECO:0000313" key="2">
    <source>
        <dbReference type="Proteomes" id="UP001493153"/>
    </source>
</evidence>
<organism evidence="1 2">
    <name type="scientific">Mycetohabitans rhizoxinica</name>
    <dbReference type="NCBI Taxonomy" id="412963"/>
    <lineage>
        <taxon>Bacteria</taxon>
        <taxon>Pseudomonadati</taxon>
        <taxon>Pseudomonadota</taxon>
        <taxon>Betaproteobacteria</taxon>
        <taxon>Burkholderiales</taxon>
        <taxon>Burkholderiaceae</taxon>
        <taxon>Mycetohabitans</taxon>
    </lineage>
</organism>
<accession>A0ABZ2PY88</accession>